<evidence type="ECO:0000313" key="2">
    <source>
        <dbReference type="Proteomes" id="UP000623467"/>
    </source>
</evidence>
<dbReference type="EMBL" id="JACAZH010000002">
    <property type="protein sequence ID" value="KAF7374119.1"/>
    <property type="molecule type" value="Genomic_DNA"/>
</dbReference>
<dbReference type="AlphaFoldDB" id="A0A8H6ZBC6"/>
<reference evidence="1" key="1">
    <citation type="submission" date="2020-05" db="EMBL/GenBank/DDBJ databases">
        <title>Mycena genomes resolve the evolution of fungal bioluminescence.</title>
        <authorList>
            <person name="Tsai I.J."/>
        </authorList>
    </citation>
    <scope>NUCLEOTIDE SEQUENCE</scope>
    <source>
        <strain evidence="1">160909Yilan</strain>
    </source>
</reference>
<dbReference type="Gene3D" id="3.30.200.20">
    <property type="entry name" value="Phosphorylase Kinase, domain 1"/>
    <property type="match status" value="1"/>
</dbReference>
<dbReference type="SUPFAM" id="SSF56112">
    <property type="entry name" value="Protein kinase-like (PK-like)"/>
    <property type="match status" value="1"/>
</dbReference>
<keyword evidence="2" id="KW-1185">Reference proteome</keyword>
<gene>
    <name evidence="1" type="ORF">MSAN_00293100</name>
</gene>
<dbReference type="InterPro" id="IPR011009">
    <property type="entry name" value="Kinase-like_dom_sf"/>
</dbReference>
<dbReference type="OrthoDB" id="3063557at2759"/>
<evidence type="ECO:0000313" key="1">
    <source>
        <dbReference type="EMBL" id="KAF7374119.1"/>
    </source>
</evidence>
<dbReference type="Proteomes" id="UP000623467">
    <property type="component" value="Unassembled WGS sequence"/>
</dbReference>
<comment type="caution">
    <text evidence="1">The sequence shown here is derived from an EMBL/GenBank/DDBJ whole genome shotgun (WGS) entry which is preliminary data.</text>
</comment>
<accession>A0A8H6ZBC6</accession>
<evidence type="ECO:0008006" key="3">
    <source>
        <dbReference type="Google" id="ProtNLM"/>
    </source>
</evidence>
<proteinExistence type="predicted"/>
<name>A0A8H6ZBC6_9AGAR</name>
<sequence length="498" mass="55825">MDSDHDVSGSNEMLSTQDSASNFAGAFFPRARNFTVVGGTFTSTTKNYHTATLPSDFRTIPLGDINLERETHLVCRRQQPTIRRVYSAKIDGRASSVTVAMYQGDDAREDWRRDIATYMSMRHPNIVQLWGAASSGNIHAAIFNDELIPFRHFLDLYRHSHFSTVYIYAYTKMDLSVARNYFHSTFQRWLIDKDCTFFVRRSTGLLCVDLTPSGIELSRPPWWGGRPCQQGLQSLSALNIEATIIDSLTLDQYHQICYSELAQSRLISISATAIVDLSAVSFCSPGQQPQKFAEMVATSRLEVWENKWACDGGTLLADGWTRLFASDAVDTTISLICRILPHSTRIVWFSQANQIFRRVGISSNLEDYVLLHAIVFQLIVSATAANPPPNGYLFLCPPKDFKMGASWSVRWPECPAYWSLDSSGAEQLSAQDAANLGFPAVLMSSTLAGRSWDASVYAGLRQFHQAKGFDPDSDELVRHLDNGFFSTVQGDRYLSAYR</sequence>
<protein>
    <recommendedName>
        <fullName evidence="3">Protein kinase domain-containing protein</fullName>
    </recommendedName>
</protein>
<organism evidence="1 2">
    <name type="scientific">Mycena sanguinolenta</name>
    <dbReference type="NCBI Taxonomy" id="230812"/>
    <lineage>
        <taxon>Eukaryota</taxon>
        <taxon>Fungi</taxon>
        <taxon>Dikarya</taxon>
        <taxon>Basidiomycota</taxon>
        <taxon>Agaricomycotina</taxon>
        <taxon>Agaricomycetes</taxon>
        <taxon>Agaricomycetidae</taxon>
        <taxon>Agaricales</taxon>
        <taxon>Marasmiineae</taxon>
        <taxon>Mycenaceae</taxon>
        <taxon>Mycena</taxon>
    </lineage>
</organism>